<evidence type="ECO:0000313" key="2">
    <source>
        <dbReference type="Proteomes" id="UP000805193"/>
    </source>
</evidence>
<gene>
    <name evidence="1" type="ORF">HPB47_003781</name>
</gene>
<protein>
    <submittedName>
        <fullName evidence="1">Uncharacterized protein</fullName>
    </submittedName>
</protein>
<sequence length="92" mass="9755">MVAVLAATDVMNLDKLAETADRIADYSAPTAVAAVSNPSTPSSSSLEARHARLEERLDEIVDTLAAIALYCCIQIRQLGADARALLRAEVTV</sequence>
<proteinExistence type="predicted"/>
<keyword evidence="2" id="KW-1185">Reference proteome</keyword>
<reference evidence="1 2" key="1">
    <citation type="journal article" date="2020" name="Cell">
        <title>Large-Scale Comparative Analyses of Tick Genomes Elucidate Their Genetic Diversity and Vector Capacities.</title>
        <authorList>
            <consortium name="Tick Genome and Microbiome Consortium (TIGMIC)"/>
            <person name="Jia N."/>
            <person name="Wang J."/>
            <person name="Shi W."/>
            <person name="Du L."/>
            <person name="Sun Y."/>
            <person name="Zhan W."/>
            <person name="Jiang J.F."/>
            <person name="Wang Q."/>
            <person name="Zhang B."/>
            <person name="Ji P."/>
            <person name="Bell-Sakyi L."/>
            <person name="Cui X.M."/>
            <person name="Yuan T.T."/>
            <person name="Jiang B.G."/>
            <person name="Yang W.F."/>
            <person name="Lam T.T."/>
            <person name="Chang Q.C."/>
            <person name="Ding S.J."/>
            <person name="Wang X.J."/>
            <person name="Zhu J.G."/>
            <person name="Ruan X.D."/>
            <person name="Zhao L."/>
            <person name="Wei J.T."/>
            <person name="Ye R.Z."/>
            <person name="Que T.C."/>
            <person name="Du C.H."/>
            <person name="Zhou Y.H."/>
            <person name="Cheng J.X."/>
            <person name="Dai P.F."/>
            <person name="Guo W.B."/>
            <person name="Han X.H."/>
            <person name="Huang E.J."/>
            <person name="Li L.F."/>
            <person name="Wei W."/>
            <person name="Gao Y.C."/>
            <person name="Liu J.Z."/>
            <person name="Shao H.Z."/>
            <person name="Wang X."/>
            <person name="Wang C.C."/>
            <person name="Yang T.C."/>
            <person name="Huo Q.B."/>
            <person name="Li W."/>
            <person name="Chen H.Y."/>
            <person name="Chen S.E."/>
            <person name="Zhou L.G."/>
            <person name="Ni X.B."/>
            <person name="Tian J.H."/>
            <person name="Sheng Y."/>
            <person name="Liu T."/>
            <person name="Pan Y.S."/>
            <person name="Xia L.Y."/>
            <person name="Li J."/>
            <person name="Zhao F."/>
            <person name="Cao W.C."/>
        </authorList>
    </citation>
    <scope>NUCLEOTIDE SEQUENCE [LARGE SCALE GENOMIC DNA]</scope>
    <source>
        <strain evidence="1">Iper-2018</strain>
    </source>
</reference>
<dbReference type="Proteomes" id="UP000805193">
    <property type="component" value="Unassembled WGS sequence"/>
</dbReference>
<dbReference type="EMBL" id="JABSTQ010010560">
    <property type="protein sequence ID" value="KAG0419933.1"/>
    <property type="molecule type" value="Genomic_DNA"/>
</dbReference>
<evidence type="ECO:0000313" key="1">
    <source>
        <dbReference type="EMBL" id="KAG0419933.1"/>
    </source>
</evidence>
<comment type="caution">
    <text evidence="1">The sequence shown here is derived from an EMBL/GenBank/DDBJ whole genome shotgun (WGS) entry which is preliminary data.</text>
</comment>
<name>A0AC60PHM1_IXOPE</name>
<accession>A0AC60PHM1</accession>
<organism evidence="1 2">
    <name type="scientific">Ixodes persulcatus</name>
    <name type="common">Taiga tick</name>
    <dbReference type="NCBI Taxonomy" id="34615"/>
    <lineage>
        <taxon>Eukaryota</taxon>
        <taxon>Metazoa</taxon>
        <taxon>Ecdysozoa</taxon>
        <taxon>Arthropoda</taxon>
        <taxon>Chelicerata</taxon>
        <taxon>Arachnida</taxon>
        <taxon>Acari</taxon>
        <taxon>Parasitiformes</taxon>
        <taxon>Ixodida</taxon>
        <taxon>Ixodoidea</taxon>
        <taxon>Ixodidae</taxon>
        <taxon>Ixodinae</taxon>
        <taxon>Ixodes</taxon>
    </lineage>
</organism>